<organism evidence="1 2">
    <name type="scientific">Cuscuta campestris</name>
    <dbReference type="NCBI Taxonomy" id="132261"/>
    <lineage>
        <taxon>Eukaryota</taxon>
        <taxon>Viridiplantae</taxon>
        <taxon>Streptophyta</taxon>
        <taxon>Embryophyta</taxon>
        <taxon>Tracheophyta</taxon>
        <taxon>Spermatophyta</taxon>
        <taxon>Magnoliopsida</taxon>
        <taxon>eudicotyledons</taxon>
        <taxon>Gunneridae</taxon>
        <taxon>Pentapetalae</taxon>
        <taxon>asterids</taxon>
        <taxon>lamiids</taxon>
        <taxon>Solanales</taxon>
        <taxon>Convolvulaceae</taxon>
        <taxon>Cuscuteae</taxon>
        <taxon>Cuscuta</taxon>
        <taxon>Cuscuta subgen. Grammica</taxon>
        <taxon>Cuscuta sect. Cleistogrammica</taxon>
    </lineage>
</organism>
<protein>
    <submittedName>
        <fullName evidence="1">Uncharacterized protein</fullName>
    </submittedName>
</protein>
<keyword evidence="2" id="KW-1185">Reference proteome</keyword>
<dbReference type="AlphaFoldDB" id="A0A484KLA1"/>
<dbReference type="EMBL" id="OOIL02000242">
    <property type="protein sequence ID" value="VFQ62852.1"/>
    <property type="molecule type" value="Genomic_DNA"/>
</dbReference>
<proteinExistence type="predicted"/>
<evidence type="ECO:0000313" key="1">
    <source>
        <dbReference type="EMBL" id="VFQ62852.1"/>
    </source>
</evidence>
<evidence type="ECO:0000313" key="2">
    <source>
        <dbReference type="Proteomes" id="UP000595140"/>
    </source>
</evidence>
<name>A0A484KLA1_9ASTE</name>
<gene>
    <name evidence="1" type="ORF">CCAM_LOCUS4628</name>
</gene>
<dbReference type="Proteomes" id="UP000595140">
    <property type="component" value="Unassembled WGS sequence"/>
</dbReference>
<sequence length="99" mass="11414">MGSVFLNGWSIKLFSVSHLCTNVNDDSQYCSHCPILKLCSNGCKGKKIISRIRESRRISAYGNLSYSEEQIQLEKEGEYFTEGFRESIEEVISQRERRV</sequence>
<reference evidence="1 2" key="1">
    <citation type="submission" date="2018-04" db="EMBL/GenBank/DDBJ databases">
        <authorList>
            <person name="Vogel A."/>
        </authorList>
    </citation>
    <scope>NUCLEOTIDE SEQUENCE [LARGE SCALE GENOMIC DNA]</scope>
</reference>
<accession>A0A484KLA1</accession>